<proteinExistence type="predicted"/>
<organism evidence="1 2">
    <name type="scientific">Fusobacterium necrophorum subsp. funduliforme Fnf 1007</name>
    <dbReference type="NCBI Taxonomy" id="1161424"/>
    <lineage>
        <taxon>Bacteria</taxon>
        <taxon>Fusobacteriati</taxon>
        <taxon>Fusobacteriota</taxon>
        <taxon>Fusobacteriia</taxon>
        <taxon>Fusobacteriales</taxon>
        <taxon>Fusobacteriaceae</taxon>
        <taxon>Fusobacterium</taxon>
    </lineage>
</organism>
<dbReference type="EMBL" id="ALKK01000081">
    <property type="protein sequence ID" value="EJU15466.1"/>
    <property type="molecule type" value="Genomic_DNA"/>
</dbReference>
<evidence type="ECO:0000313" key="1">
    <source>
        <dbReference type="EMBL" id="EJU15466.1"/>
    </source>
</evidence>
<protein>
    <submittedName>
        <fullName evidence="1">Uncharacterized protein</fullName>
    </submittedName>
</protein>
<comment type="caution">
    <text evidence="1">The sequence shown here is derived from an EMBL/GenBank/DDBJ whole genome shotgun (WGS) entry which is preliminary data.</text>
</comment>
<sequence>MEFVNFISRRMKKLYIAGRVHSIKNILPLRQKMNITENNRVG</sequence>
<reference evidence="1 2" key="1">
    <citation type="submission" date="2012-07" db="EMBL/GenBank/DDBJ databases">
        <authorList>
            <person name="Durkin A.S."/>
            <person name="McCorrison J."/>
            <person name="Torralba M."/>
            <person name="Gillis M."/>
            <person name="Methe B."/>
            <person name="Sutton G."/>
            <person name="Nelson K.E."/>
        </authorList>
    </citation>
    <scope>NUCLEOTIDE SEQUENCE [LARGE SCALE GENOMIC DNA]</scope>
    <source>
        <strain evidence="1 2">Fnf 1007</strain>
    </source>
</reference>
<dbReference type="AlphaFoldDB" id="A0AAN4AS44"/>
<evidence type="ECO:0000313" key="2">
    <source>
        <dbReference type="Proteomes" id="UP000003120"/>
    </source>
</evidence>
<dbReference type="Proteomes" id="UP000003120">
    <property type="component" value="Unassembled WGS sequence"/>
</dbReference>
<accession>A0AAN4AS44</accession>
<name>A0AAN4AS44_9FUSO</name>
<gene>
    <name evidence="1" type="ORF">HMPREF1127_0477</name>
</gene>